<evidence type="ECO:0000313" key="1">
    <source>
        <dbReference type="EMBL" id="RSN73363.1"/>
    </source>
</evidence>
<gene>
    <name evidence="1" type="ORF">D6D85_10625</name>
</gene>
<proteinExistence type="predicted"/>
<accession>A0A3R9PUF2</accession>
<evidence type="ECO:0000313" key="2">
    <source>
        <dbReference type="Proteomes" id="UP000277582"/>
    </source>
</evidence>
<dbReference type="AlphaFoldDB" id="A0A3R9PUF2"/>
<dbReference type="Proteomes" id="UP000277582">
    <property type="component" value="Unassembled WGS sequence"/>
</dbReference>
<keyword evidence="2" id="KW-1185">Reference proteome</keyword>
<name>A0A3R9PUF2_9CREN</name>
<dbReference type="RefSeq" id="WP_125671944.1">
    <property type="nucleotide sequence ID" value="NZ_RCOS01000121.1"/>
</dbReference>
<comment type="caution">
    <text evidence="1">The sequence shown here is derived from an EMBL/GenBank/DDBJ whole genome shotgun (WGS) entry which is preliminary data.</text>
</comment>
<organism evidence="1 2">
    <name type="scientific">Candidatus Methanodesulfokora washburnensis</name>
    <dbReference type="NCBI Taxonomy" id="2478471"/>
    <lineage>
        <taxon>Archaea</taxon>
        <taxon>Thermoproteota</taxon>
        <taxon>Candidatus Korarchaeia</taxon>
        <taxon>Candidatus Korarchaeia incertae sedis</taxon>
        <taxon>Candidatus Methanodesulfokora</taxon>
    </lineage>
</organism>
<dbReference type="OrthoDB" id="386461at2157"/>
<reference evidence="1 2" key="1">
    <citation type="submission" date="2018-10" db="EMBL/GenBank/DDBJ databases">
        <title>Co-occurring genomic capacity for anaerobic methane metabolism and dissimilatory sulfite reduction discovered in the Korarchaeota.</title>
        <authorList>
            <person name="Mckay L.J."/>
            <person name="Dlakic M."/>
            <person name="Fields M.W."/>
            <person name="Delmont T.O."/>
            <person name="Eren A.M."/>
            <person name="Jay Z.J."/>
            <person name="Klingelsmith K.B."/>
            <person name="Rusch D.B."/>
            <person name="Inskeep W.P."/>
        </authorList>
    </citation>
    <scope>NUCLEOTIDE SEQUENCE [LARGE SCALE GENOMIC DNA]</scope>
    <source>
        <strain evidence="1 2">MDKW</strain>
    </source>
</reference>
<sequence length="187" mass="22368">MSLVYEIVDQRDIQKKTKARYPSAVVVAKLLKIANAKTVLDVTYGRGRFYKWEKPQTLIGVDPKLWKWIVEPDIFYQMTVFRFCREIAEENIKLNQVDVVVIDPPAWNYGIRYNKRDEYAYIIGTPQTIIEQGLKAARLLNSRYLLLHFNKMLDLGEKVYIIQFRWFAHYLYTENKNKSYYILYKLH</sequence>
<dbReference type="EMBL" id="RCOS01000121">
    <property type="protein sequence ID" value="RSN73363.1"/>
    <property type="molecule type" value="Genomic_DNA"/>
</dbReference>
<protein>
    <submittedName>
        <fullName evidence="1">Uncharacterized protein</fullName>
    </submittedName>
</protein>